<dbReference type="PANTHER" id="PTHR21666">
    <property type="entry name" value="PEPTIDASE-RELATED"/>
    <property type="match status" value="1"/>
</dbReference>
<dbReference type="Pfam" id="PF01551">
    <property type="entry name" value="Peptidase_M23"/>
    <property type="match status" value="1"/>
</dbReference>
<dbReference type="AlphaFoldDB" id="A0A498RBZ8"/>
<feature type="domain" description="M23ase beta-sheet core" evidence="3">
    <location>
        <begin position="155"/>
        <end position="249"/>
    </location>
</feature>
<dbReference type="Proteomes" id="UP000277811">
    <property type="component" value="Unassembled WGS sequence"/>
</dbReference>
<name>A0A498RBZ8_9FIRM</name>
<evidence type="ECO:0000313" key="5">
    <source>
        <dbReference type="Proteomes" id="UP000277811"/>
    </source>
</evidence>
<dbReference type="Gene3D" id="2.70.70.10">
    <property type="entry name" value="Glucose Permease (Domain IIA)"/>
    <property type="match status" value="1"/>
</dbReference>
<evidence type="ECO:0000256" key="1">
    <source>
        <dbReference type="SAM" id="MobiDB-lite"/>
    </source>
</evidence>
<dbReference type="RefSeq" id="WP_122629748.1">
    <property type="nucleotide sequence ID" value="NZ_UPPP01000103.1"/>
</dbReference>
<reference evidence="4 5" key="1">
    <citation type="submission" date="2018-06" db="EMBL/GenBank/DDBJ databases">
        <authorList>
            <person name="Strepis N."/>
        </authorList>
    </citation>
    <scope>NUCLEOTIDE SEQUENCE [LARGE SCALE GENOMIC DNA]</scope>
    <source>
        <strain evidence="4">LUCI</strain>
    </source>
</reference>
<dbReference type="SUPFAM" id="SSF51261">
    <property type="entry name" value="Duplicated hybrid motif"/>
    <property type="match status" value="1"/>
</dbReference>
<dbReference type="InterPro" id="IPR050570">
    <property type="entry name" value="Cell_wall_metabolism_enzyme"/>
</dbReference>
<feature type="transmembrane region" description="Helical" evidence="2">
    <location>
        <begin position="30"/>
        <end position="53"/>
    </location>
</feature>
<evidence type="ECO:0000313" key="4">
    <source>
        <dbReference type="EMBL" id="VBB08911.1"/>
    </source>
</evidence>
<keyword evidence="2" id="KW-0812">Transmembrane</keyword>
<dbReference type="InterPro" id="IPR011055">
    <property type="entry name" value="Dup_hybrid_motif"/>
</dbReference>
<sequence length="254" mass="27254">MPSKPMPIFIWRDRLQKIIRRPLFWINPKAVVTAAGLLAITVLLMVTVISGLMSREREKPIEITHSPKSVTATPVAPVEKPKTSVAEKSQAVPSAAVSPAAAPASPKVASQPAVRPKAAADAVSAQIKGPIWPLQGEIKLPFGWVEHPVYKDWRYHAGLDISGTLGQPVAAAMDGKVENVYNDSSYGLTVLVAGADHRLYYYGSLASTRLEKGASLHAGDVIGTVGTTLGESYPHVYWAVKSDGQYLDPAKLVK</sequence>
<dbReference type="EMBL" id="UPPP01000103">
    <property type="protein sequence ID" value="VBB08911.1"/>
    <property type="molecule type" value="Genomic_DNA"/>
</dbReference>
<accession>A0A498RBZ8</accession>
<evidence type="ECO:0000259" key="3">
    <source>
        <dbReference type="Pfam" id="PF01551"/>
    </source>
</evidence>
<gene>
    <name evidence="4" type="ORF">LUCI_4194</name>
</gene>
<protein>
    <submittedName>
        <fullName evidence="4">Peptidase m23</fullName>
    </submittedName>
</protein>
<keyword evidence="2" id="KW-1133">Transmembrane helix</keyword>
<dbReference type="PANTHER" id="PTHR21666:SF270">
    <property type="entry name" value="MUREIN HYDROLASE ACTIVATOR ENVC"/>
    <property type="match status" value="1"/>
</dbReference>
<proteinExistence type="predicted"/>
<keyword evidence="2" id="KW-0472">Membrane</keyword>
<evidence type="ECO:0000256" key="2">
    <source>
        <dbReference type="SAM" id="Phobius"/>
    </source>
</evidence>
<feature type="region of interest" description="Disordered" evidence="1">
    <location>
        <begin position="63"/>
        <end position="90"/>
    </location>
</feature>
<dbReference type="InterPro" id="IPR016047">
    <property type="entry name" value="M23ase_b-sheet_dom"/>
</dbReference>
<dbReference type="OrthoDB" id="9801106at2"/>
<organism evidence="4 5">
    <name type="scientific">Lucifera butyrica</name>
    <dbReference type="NCBI Taxonomy" id="1351585"/>
    <lineage>
        <taxon>Bacteria</taxon>
        <taxon>Bacillati</taxon>
        <taxon>Bacillota</taxon>
        <taxon>Negativicutes</taxon>
        <taxon>Veillonellales</taxon>
        <taxon>Veillonellaceae</taxon>
        <taxon>Lucifera</taxon>
    </lineage>
</organism>
<dbReference type="GO" id="GO:0004222">
    <property type="term" value="F:metalloendopeptidase activity"/>
    <property type="evidence" value="ECO:0007669"/>
    <property type="project" value="TreeGrafter"/>
</dbReference>
<dbReference type="CDD" id="cd12797">
    <property type="entry name" value="M23_peptidase"/>
    <property type="match status" value="1"/>
</dbReference>
<keyword evidence="5" id="KW-1185">Reference proteome</keyword>